<name>A0A6A4PDL4_LUPAL</name>
<accession>A0A6A4PDL4</accession>
<organism evidence="1 2">
    <name type="scientific">Lupinus albus</name>
    <name type="common">White lupine</name>
    <name type="synonym">Lupinus termis</name>
    <dbReference type="NCBI Taxonomy" id="3870"/>
    <lineage>
        <taxon>Eukaryota</taxon>
        <taxon>Viridiplantae</taxon>
        <taxon>Streptophyta</taxon>
        <taxon>Embryophyta</taxon>
        <taxon>Tracheophyta</taxon>
        <taxon>Spermatophyta</taxon>
        <taxon>Magnoliopsida</taxon>
        <taxon>eudicotyledons</taxon>
        <taxon>Gunneridae</taxon>
        <taxon>Pentapetalae</taxon>
        <taxon>rosids</taxon>
        <taxon>fabids</taxon>
        <taxon>Fabales</taxon>
        <taxon>Fabaceae</taxon>
        <taxon>Papilionoideae</taxon>
        <taxon>50 kb inversion clade</taxon>
        <taxon>genistoids sensu lato</taxon>
        <taxon>core genistoids</taxon>
        <taxon>Genisteae</taxon>
        <taxon>Lupinus</taxon>
    </lineage>
</organism>
<evidence type="ECO:0000313" key="1">
    <source>
        <dbReference type="EMBL" id="KAE9598568.1"/>
    </source>
</evidence>
<dbReference type="Proteomes" id="UP000447434">
    <property type="component" value="Chromosome 15"/>
</dbReference>
<evidence type="ECO:0000313" key="2">
    <source>
        <dbReference type="Proteomes" id="UP000447434"/>
    </source>
</evidence>
<sequence length="54" mass="6313">MFPKVFYTSNVRVMNTIIMILCFKTMKLNVGVELSLIGKPLYKLLEHTVHHLLH</sequence>
<comment type="caution">
    <text evidence="1">The sequence shown here is derived from an EMBL/GenBank/DDBJ whole genome shotgun (WGS) entry which is preliminary data.</text>
</comment>
<gene>
    <name evidence="1" type="ORF">Lalb_Chr15g0082381</name>
</gene>
<dbReference type="AlphaFoldDB" id="A0A6A4PDL4"/>
<dbReference type="EMBL" id="WOCE01000015">
    <property type="protein sequence ID" value="KAE9598568.1"/>
    <property type="molecule type" value="Genomic_DNA"/>
</dbReference>
<keyword evidence="2" id="KW-1185">Reference proteome</keyword>
<protein>
    <submittedName>
        <fullName evidence="1">Uncharacterized protein</fullName>
    </submittedName>
</protein>
<reference evidence="2" key="1">
    <citation type="journal article" date="2020" name="Nat. Commun.">
        <title>Genome sequence of the cluster root forming white lupin.</title>
        <authorList>
            <person name="Hufnagel B."/>
            <person name="Marques A."/>
            <person name="Soriano A."/>
            <person name="Marques L."/>
            <person name="Divol F."/>
            <person name="Doumas P."/>
            <person name="Sallet E."/>
            <person name="Mancinotti D."/>
            <person name="Carrere S."/>
            <person name="Marande W."/>
            <person name="Arribat S."/>
            <person name="Keller J."/>
            <person name="Huneau C."/>
            <person name="Blein T."/>
            <person name="Aime D."/>
            <person name="Laguerre M."/>
            <person name="Taylor J."/>
            <person name="Schubert V."/>
            <person name="Nelson M."/>
            <person name="Geu-Flores F."/>
            <person name="Crespi M."/>
            <person name="Gallardo-Guerrero K."/>
            <person name="Delaux P.-M."/>
            <person name="Salse J."/>
            <person name="Berges H."/>
            <person name="Guyot R."/>
            <person name="Gouzy J."/>
            <person name="Peret B."/>
        </authorList>
    </citation>
    <scope>NUCLEOTIDE SEQUENCE [LARGE SCALE GENOMIC DNA]</scope>
    <source>
        <strain evidence="2">cv. Amiga</strain>
    </source>
</reference>
<proteinExistence type="predicted"/>